<evidence type="ECO:0000259" key="1">
    <source>
        <dbReference type="Pfam" id="PF03364"/>
    </source>
</evidence>
<sequence length="154" mass="17293">MQQVHVTHTMTSPIDEVWAAIKNITAYPAFMKNVEEVTLLDDAGPGGHRLSAWRVWLKGSILEWTEREEIDNATRTLRFEQIDGDLEIFLGYWRVEDGGDGLVRVDFRVEFEIGIPLLADMLNPVAATALRDNSTTMLREIESRVAAGGVHDLA</sequence>
<feature type="domain" description="Coenzyme Q-binding protein COQ10 START" evidence="1">
    <location>
        <begin position="13"/>
        <end position="135"/>
    </location>
</feature>
<reference evidence="2 3" key="1">
    <citation type="submission" date="2018-07" db="EMBL/GenBank/DDBJ databases">
        <title>Genomic Encyclopedia of Type Strains, Phase IV (KMG-IV): sequencing the most valuable type-strain genomes for metagenomic binning, comparative biology and taxonomic classification.</title>
        <authorList>
            <person name="Goeker M."/>
        </authorList>
    </citation>
    <scope>NUCLEOTIDE SEQUENCE [LARGE SCALE GENOMIC DNA]</scope>
    <source>
        <strain evidence="2 3">DSM 44952</strain>
    </source>
</reference>
<dbReference type="OrthoDB" id="9134299at2"/>
<evidence type="ECO:0000313" key="2">
    <source>
        <dbReference type="EMBL" id="RDI55576.1"/>
    </source>
</evidence>
<dbReference type="RefSeq" id="WP_068030151.1">
    <property type="nucleotide sequence ID" value="NZ_QQAZ01000001.1"/>
</dbReference>
<accession>A0A370HFK3</accession>
<dbReference type="Gene3D" id="3.30.530.20">
    <property type="match status" value="1"/>
</dbReference>
<keyword evidence="3" id="KW-1185">Reference proteome</keyword>
<dbReference type="STRING" id="1210089.GCA_001613165_07054"/>
<gene>
    <name evidence="2" type="ORF">DFR68_101409</name>
</gene>
<dbReference type="Proteomes" id="UP000255355">
    <property type="component" value="Unassembled WGS sequence"/>
</dbReference>
<evidence type="ECO:0000313" key="3">
    <source>
        <dbReference type="Proteomes" id="UP000255355"/>
    </source>
</evidence>
<dbReference type="Pfam" id="PF03364">
    <property type="entry name" value="Polyketide_cyc"/>
    <property type="match status" value="1"/>
</dbReference>
<dbReference type="SUPFAM" id="SSF55961">
    <property type="entry name" value="Bet v1-like"/>
    <property type="match status" value="1"/>
</dbReference>
<proteinExistence type="predicted"/>
<dbReference type="InterPro" id="IPR005031">
    <property type="entry name" value="COQ10_START"/>
</dbReference>
<protein>
    <submittedName>
        <fullName evidence="2">Ribosome-associated toxin RatA of RatAB toxin-antitoxin module</fullName>
    </submittedName>
</protein>
<dbReference type="InterPro" id="IPR023393">
    <property type="entry name" value="START-like_dom_sf"/>
</dbReference>
<organism evidence="2 3">
    <name type="scientific">Nocardia mexicana</name>
    <dbReference type="NCBI Taxonomy" id="279262"/>
    <lineage>
        <taxon>Bacteria</taxon>
        <taxon>Bacillati</taxon>
        <taxon>Actinomycetota</taxon>
        <taxon>Actinomycetes</taxon>
        <taxon>Mycobacteriales</taxon>
        <taxon>Nocardiaceae</taxon>
        <taxon>Nocardia</taxon>
    </lineage>
</organism>
<dbReference type="AlphaFoldDB" id="A0A370HFK3"/>
<comment type="caution">
    <text evidence="2">The sequence shown here is derived from an EMBL/GenBank/DDBJ whole genome shotgun (WGS) entry which is preliminary data.</text>
</comment>
<dbReference type="EMBL" id="QQAZ01000001">
    <property type="protein sequence ID" value="RDI55576.1"/>
    <property type="molecule type" value="Genomic_DNA"/>
</dbReference>
<name>A0A370HFK3_9NOCA</name>